<dbReference type="Gene3D" id="3.90.1200.10">
    <property type="match status" value="1"/>
</dbReference>
<evidence type="ECO:0000313" key="2">
    <source>
        <dbReference type="EMBL" id="AXF54820.1"/>
    </source>
</evidence>
<dbReference type="PANTHER" id="PTHR12149:SF8">
    <property type="entry name" value="PROTEIN-RIBULOSAMINE 3-KINASE"/>
    <property type="match status" value="1"/>
</dbReference>
<comment type="similarity">
    <text evidence="1">Belongs to the fructosamine kinase family.</text>
</comment>
<organism evidence="2 3">
    <name type="scientific">Salicibibacter kimchii</name>
    <dbReference type="NCBI Taxonomy" id="2099786"/>
    <lineage>
        <taxon>Bacteria</taxon>
        <taxon>Bacillati</taxon>
        <taxon>Bacillota</taxon>
        <taxon>Bacilli</taxon>
        <taxon>Bacillales</taxon>
        <taxon>Bacillaceae</taxon>
        <taxon>Salicibibacter</taxon>
    </lineage>
</organism>
<dbReference type="KEGG" id="rue:DT065_01505"/>
<proteinExistence type="inferred from homology"/>
<keyword evidence="1 2" id="KW-0418">Kinase</keyword>
<sequence>MVVIPAHVLKEAEIDNEASILPVSGGDSNQSFQIRGEHNRYFLKWREDPPPRLFQKEARQLSMLGNAVGVNVPEIARYGDHYLLLSWIEGNAASWTEEKLGEMIADLHREKGEYFGFDEDNFIGTLPQYNAMTDRWIEFYGNYRLLPQMEEADKRGRLPKERGKKAHQLVEKLHKWLSEPAYPALLHGDLWAGNWLVGPDGSPYVIDPAVSYGDPAFDRAMMALFGGYSARTMGSYDAKVKRDEREEDILPLYQLYFLFAHLNMFGEMYGSSVDRILRRYVG</sequence>
<dbReference type="Gene3D" id="3.30.200.20">
    <property type="entry name" value="Phosphorylase Kinase, domain 1"/>
    <property type="match status" value="1"/>
</dbReference>
<gene>
    <name evidence="2" type="ORF">DT065_01505</name>
</gene>
<reference evidence="2 3" key="1">
    <citation type="journal article" date="2018" name="J. Microbiol.">
        <title>Salicibibacter kimchii gen. nov., sp. nov., a moderately halophilic and alkalitolerant bacterium in the family Bacillaceae, isolated from kimchi.</title>
        <authorList>
            <person name="Jang J.Y."/>
            <person name="Oh Y.J."/>
            <person name="Lim S.K."/>
            <person name="Park H.K."/>
            <person name="Lee C."/>
            <person name="Kim J.Y."/>
            <person name="Lee M.A."/>
            <person name="Choi H.J."/>
        </authorList>
    </citation>
    <scope>NUCLEOTIDE SEQUENCE [LARGE SCALE GENOMIC DNA]</scope>
    <source>
        <strain evidence="2 3">NKC1-1</strain>
    </source>
</reference>
<accession>A0A345BV39</accession>
<protein>
    <submittedName>
        <fullName evidence="2">Fructosamine kinase</fullName>
    </submittedName>
</protein>
<dbReference type="InterPro" id="IPR011009">
    <property type="entry name" value="Kinase-like_dom_sf"/>
</dbReference>
<dbReference type="Proteomes" id="UP000252100">
    <property type="component" value="Chromosome"/>
</dbReference>
<dbReference type="OrthoDB" id="5291879at2"/>
<evidence type="ECO:0000313" key="3">
    <source>
        <dbReference type="Proteomes" id="UP000252100"/>
    </source>
</evidence>
<dbReference type="AlphaFoldDB" id="A0A345BV39"/>
<name>A0A345BV39_9BACI</name>
<dbReference type="SUPFAM" id="SSF56112">
    <property type="entry name" value="Protein kinase-like (PK-like)"/>
    <property type="match status" value="1"/>
</dbReference>
<dbReference type="PIRSF" id="PIRSF006221">
    <property type="entry name" value="Ketosamine-3-kinase"/>
    <property type="match status" value="1"/>
</dbReference>
<keyword evidence="3" id="KW-1185">Reference proteome</keyword>
<keyword evidence="1" id="KW-0808">Transferase</keyword>
<dbReference type="EMBL" id="CP031092">
    <property type="protein sequence ID" value="AXF54820.1"/>
    <property type="molecule type" value="Genomic_DNA"/>
</dbReference>
<dbReference type="RefSeq" id="WP_114370242.1">
    <property type="nucleotide sequence ID" value="NZ_CP031092.1"/>
</dbReference>
<dbReference type="InterPro" id="IPR016477">
    <property type="entry name" value="Fructo-/Ketosamine-3-kinase"/>
</dbReference>
<dbReference type="PANTHER" id="PTHR12149">
    <property type="entry name" value="FRUCTOSAMINE 3 KINASE-RELATED PROTEIN"/>
    <property type="match status" value="1"/>
</dbReference>
<dbReference type="Pfam" id="PF03881">
    <property type="entry name" value="Fructosamin_kin"/>
    <property type="match status" value="1"/>
</dbReference>
<evidence type="ECO:0000256" key="1">
    <source>
        <dbReference type="PIRNR" id="PIRNR006221"/>
    </source>
</evidence>
<dbReference type="GO" id="GO:0016301">
    <property type="term" value="F:kinase activity"/>
    <property type="evidence" value="ECO:0007669"/>
    <property type="project" value="UniProtKB-UniRule"/>
</dbReference>